<evidence type="ECO:0000259" key="13">
    <source>
        <dbReference type="PROSITE" id="PS51671"/>
    </source>
</evidence>
<evidence type="ECO:0000256" key="5">
    <source>
        <dbReference type="ARBA" id="ARBA00022498"/>
    </source>
</evidence>
<evidence type="ECO:0000259" key="12">
    <source>
        <dbReference type="PROSITE" id="PS51176"/>
    </source>
</evidence>
<protein>
    <recommendedName>
        <fullName evidence="4">Prephenate dehydrogenase</fullName>
        <ecNumber evidence="3">1.3.1.12</ecNumber>
    </recommendedName>
</protein>
<dbReference type="Proteomes" id="UP000247150">
    <property type="component" value="Unassembled WGS sequence"/>
</dbReference>
<dbReference type="InterPro" id="IPR002912">
    <property type="entry name" value="ACT_dom"/>
</dbReference>
<dbReference type="PROSITE" id="PS51671">
    <property type="entry name" value="ACT"/>
    <property type="match status" value="1"/>
</dbReference>
<dbReference type="GO" id="GO:0070403">
    <property type="term" value="F:NAD+ binding"/>
    <property type="evidence" value="ECO:0007669"/>
    <property type="project" value="InterPro"/>
</dbReference>
<evidence type="ECO:0000256" key="2">
    <source>
        <dbReference type="ARBA" id="ARBA00007964"/>
    </source>
</evidence>
<dbReference type="PANTHER" id="PTHR21363:SF0">
    <property type="entry name" value="PREPHENATE DEHYDROGENASE [NADP(+)]"/>
    <property type="match status" value="1"/>
</dbReference>
<dbReference type="SUPFAM" id="SSF51735">
    <property type="entry name" value="NAD(P)-binding Rossmann-fold domains"/>
    <property type="match status" value="1"/>
</dbReference>
<evidence type="ECO:0000256" key="6">
    <source>
        <dbReference type="ARBA" id="ARBA00022605"/>
    </source>
</evidence>
<dbReference type="EC" id="1.3.1.12" evidence="3"/>
<keyword evidence="9" id="KW-0057">Aromatic amino acid biosynthesis</keyword>
<comment type="catalytic activity">
    <reaction evidence="10">
        <text>prephenate + NAD(+) = 3-(4-hydroxyphenyl)pyruvate + CO2 + NADH</text>
        <dbReference type="Rhea" id="RHEA:13869"/>
        <dbReference type="ChEBI" id="CHEBI:16526"/>
        <dbReference type="ChEBI" id="CHEBI:29934"/>
        <dbReference type="ChEBI" id="CHEBI:36242"/>
        <dbReference type="ChEBI" id="CHEBI:57540"/>
        <dbReference type="ChEBI" id="CHEBI:57945"/>
        <dbReference type="EC" id="1.3.1.12"/>
    </reaction>
</comment>
<keyword evidence="6" id="KW-0028">Amino-acid biosynthesis</keyword>
<dbReference type="SUPFAM" id="SSF55021">
    <property type="entry name" value="ACT-like"/>
    <property type="match status" value="1"/>
</dbReference>
<dbReference type="Pfam" id="PF02153">
    <property type="entry name" value="PDH_N"/>
    <property type="match status" value="1"/>
</dbReference>
<dbReference type="EMBL" id="QGTW01000003">
    <property type="protein sequence ID" value="PWW30352.1"/>
    <property type="molecule type" value="Genomic_DNA"/>
</dbReference>
<evidence type="ECO:0000256" key="8">
    <source>
        <dbReference type="ARBA" id="ARBA00023027"/>
    </source>
</evidence>
<comment type="caution">
    <text evidence="14">The sequence shown here is derived from an EMBL/GenBank/DDBJ whole genome shotgun (WGS) entry which is preliminary data.</text>
</comment>
<dbReference type="AlphaFoldDB" id="A0A2V3A0W2"/>
<keyword evidence="5" id="KW-0827">Tyrosine biosynthesis</keyword>
<comment type="pathway">
    <text evidence="1">Amino-acid biosynthesis; L-tyrosine biosynthesis; (4-hydroxyphenyl)pyruvate from prephenate (NAD(+) route): step 1/1.</text>
</comment>
<dbReference type="Gene3D" id="3.30.70.260">
    <property type="match status" value="1"/>
</dbReference>
<proteinExistence type="inferred from homology"/>
<evidence type="ECO:0000256" key="1">
    <source>
        <dbReference type="ARBA" id="ARBA00005067"/>
    </source>
</evidence>
<evidence type="ECO:0000256" key="3">
    <source>
        <dbReference type="ARBA" id="ARBA00012068"/>
    </source>
</evidence>
<evidence type="ECO:0000256" key="10">
    <source>
        <dbReference type="ARBA" id="ARBA00049260"/>
    </source>
</evidence>
<dbReference type="InterPro" id="IPR045865">
    <property type="entry name" value="ACT-like_dom_sf"/>
</dbReference>
<feature type="domain" description="ACT" evidence="13">
    <location>
        <begin position="297"/>
        <end position="368"/>
    </location>
</feature>
<dbReference type="GO" id="GO:0008977">
    <property type="term" value="F:prephenate dehydrogenase (NAD+) activity"/>
    <property type="evidence" value="ECO:0007669"/>
    <property type="project" value="UniProtKB-EC"/>
</dbReference>
<evidence type="ECO:0000256" key="7">
    <source>
        <dbReference type="ARBA" id="ARBA00023002"/>
    </source>
</evidence>
<reference evidence="14 15" key="1">
    <citation type="submission" date="2018-05" db="EMBL/GenBank/DDBJ databases">
        <title>Freshwater and sediment microbial communities from various areas in North America, analyzing microbe dynamics in response to fracking.</title>
        <authorList>
            <person name="Lamendella R."/>
        </authorList>
    </citation>
    <scope>NUCLEOTIDE SEQUENCE [LARGE SCALE GENOMIC DNA]</scope>
    <source>
        <strain evidence="14 15">15_TX</strain>
    </source>
</reference>
<dbReference type="PROSITE" id="PS51176">
    <property type="entry name" value="PDH_ADH"/>
    <property type="match status" value="1"/>
</dbReference>
<evidence type="ECO:0000256" key="11">
    <source>
        <dbReference type="SAM" id="Coils"/>
    </source>
</evidence>
<dbReference type="InterPro" id="IPR050812">
    <property type="entry name" value="Preph/Arog_dehydrog"/>
</dbReference>
<dbReference type="RefSeq" id="WP_110064225.1">
    <property type="nucleotide sequence ID" value="NZ_QGTW01000003.1"/>
</dbReference>
<dbReference type="InterPro" id="IPR046826">
    <property type="entry name" value="PDH_N"/>
</dbReference>
<organism evidence="14 15">
    <name type="scientific">Cytobacillus oceanisediminis</name>
    <dbReference type="NCBI Taxonomy" id="665099"/>
    <lineage>
        <taxon>Bacteria</taxon>
        <taxon>Bacillati</taxon>
        <taxon>Bacillota</taxon>
        <taxon>Bacilli</taxon>
        <taxon>Bacillales</taxon>
        <taxon>Bacillaceae</taxon>
        <taxon>Cytobacillus</taxon>
    </lineage>
</organism>
<dbReference type="GO" id="GO:0006571">
    <property type="term" value="P:tyrosine biosynthetic process"/>
    <property type="evidence" value="ECO:0007669"/>
    <property type="project" value="UniProtKB-UniPathway"/>
</dbReference>
<gene>
    <name evidence="14" type="ORF">DFO73_103237</name>
</gene>
<sequence length="368" mass="40922">MRGRVFVIGLGLIGGSLALSIKSTHRESVIIGYDLNKEQSRLAVMLGVVDEIALSIEEGASEADLILIAAPVKETERIIHMLKDCKLKGNVIISDAGSTKKEIVGCAKVLKEKGITFIGGHPMAGSHKSGVTAAKALLFENAFYLLTPDKHISDYEIAILKEWLSGTKAKFLTISPEEHDYITGIVSHFPHMVAASLVHQAEKTSQTQTLIPRLAAGGFRDITRIASSSPSMWRDILLQNKEVLLILMEEWQEEMEKVKQMLNKENSAGIFEYFSQAKRFRDELPQKEKGAIPAFYDLFVDVPDYPGVISEITGYLAKEEISITNIRILETREEIYGVLVISFQTEEDRGRAINCIEQYTSYETTIGL</sequence>
<dbReference type="SUPFAM" id="SSF48179">
    <property type="entry name" value="6-phosphogluconate dehydrogenase C-terminal domain-like"/>
    <property type="match status" value="1"/>
</dbReference>
<dbReference type="GO" id="GO:0004665">
    <property type="term" value="F:prephenate dehydrogenase (NADP+) activity"/>
    <property type="evidence" value="ECO:0007669"/>
    <property type="project" value="InterPro"/>
</dbReference>
<dbReference type="FunFam" id="1.10.3660.10:FF:000003">
    <property type="entry name" value="Prephenate dehydrogenase"/>
    <property type="match status" value="1"/>
</dbReference>
<dbReference type="Pfam" id="PF20463">
    <property type="entry name" value="PDH_C"/>
    <property type="match status" value="1"/>
</dbReference>
<comment type="similarity">
    <text evidence="2">Belongs to the prephenate/arogenate dehydrogenase family.</text>
</comment>
<accession>A0A2V3A0W2</accession>
<evidence type="ECO:0000313" key="14">
    <source>
        <dbReference type="EMBL" id="PWW30352.1"/>
    </source>
</evidence>
<dbReference type="InterPro" id="IPR008927">
    <property type="entry name" value="6-PGluconate_DH-like_C_sf"/>
</dbReference>
<dbReference type="NCBIfam" id="NF005107">
    <property type="entry name" value="PRK06545.1-5"/>
    <property type="match status" value="1"/>
</dbReference>
<dbReference type="InterPro" id="IPR003099">
    <property type="entry name" value="Prephen_DH"/>
</dbReference>
<keyword evidence="11" id="KW-0175">Coiled coil</keyword>
<dbReference type="InterPro" id="IPR046825">
    <property type="entry name" value="PDH_C"/>
</dbReference>
<dbReference type="UniPathway" id="UPA00122">
    <property type="reaction ID" value="UER00961"/>
</dbReference>
<dbReference type="PANTHER" id="PTHR21363">
    <property type="entry name" value="PREPHENATE DEHYDROGENASE"/>
    <property type="match status" value="1"/>
</dbReference>
<keyword evidence="7" id="KW-0560">Oxidoreductase</keyword>
<dbReference type="CDD" id="cd04909">
    <property type="entry name" value="ACT_PDH-BS"/>
    <property type="match status" value="1"/>
</dbReference>
<feature type="domain" description="Prephenate/arogenate dehydrogenase" evidence="12">
    <location>
        <begin position="3"/>
        <end position="292"/>
    </location>
</feature>
<keyword evidence="8" id="KW-0520">NAD</keyword>
<dbReference type="FunFam" id="3.40.50.720:FF:000208">
    <property type="entry name" value="Prephenate dehydrogenase"/>
    <property type="match status" value="1"/>
</dbReference>
<dbReference type="OrthoDB" id="9802008at2"/>
<dbReference type="Pfam" id="PF01842">
    <property type="entry name" value="ACT"/>
    <property type="match status" value="1"/>
</dbReference>
<evidence type="ECO:0000313" key="15">
    <source>
        <dbReference type="Proteomes" id="UP000247150"/>
    </source>
</evidence>
<dbReference type="Gene3D" id="3.40.50.720">
    <property type="entry name" value="NAD(P)-binding Rossmann-like Domain"/>
    <property type="match status" value="1"/>
</dbReference>
<dbReference type="InterPro" id="IPR036291">
    <property type="entry name" value="NAD(P)-bd_dom_sf"/>
</dbReference>
<evidence type="ECO:0000256" key="4">
    <source>
        <dbReference type="ARBA" id="ARBA00016891"/>
    </source>
</evidence>
<dbReference type="Gene3D" id="1.10.3660.10">
    <property type="entry name" value="6-phosphogluconate dehydrogenase C-terminal like domain"/>
    <property type="match status" value="1"/>
</dbReference>
<evidence type="ECO:0000256" key="9">
    <source>
        <dbReference type="ARBA" id="ARBA00023141"/>
    </source>
</evidence>
<feature type="coiled-coil region" evidence="11">
    <location>
        <begin position="241"/>
        <end position="268"/>
    </location>
</feature>
<name>A0A2V3A0W2_9BACI</name>